<keyword evidence="3" id="KW-1185">Reference proteome</keyword>
<evidence type="ECO:0000256" key="1">
    <source>
        <dbReference type="SAM" id="MobiDB-lite"/>
    </source>
</evidence>
<feature type="region of interest" description="Disordered" evidence="1">
    <location>
        <begin position="24"/>
        <end position="80"/>
    </location>
</feature>
<comment type="caution">
    <text evidence="2">The sequence shown here is derived from an EMBL/GenBank/DDBJ whole genome shotgun (WGS) entry which is preliminary data.</text>
</comment>
<feature type="compositionally biased region" description="Low complexity" evidence="1">
    <location>
        <begin position="60"/>
        <end position="69"/>
    </location>
</feature>
<name>A0A840ZMQ0_9HYPH</name>
<dbReference type="RefSeq" id="WP_183572535.1">
    <property type="nucleotide sequence ID" value="NZ_JACHOP010000023.1"/>
</dbReference>
<sequence>MLRESPLPPLVLSSVLALGIALIDPRTQPQADARPTTPIRIEDGVRDEASGHPGVTQASPGAADPVRGRPAPRPPQARKA</sequence>
<accession>A0A840ZMQ0</accession>
<reference evidence="2 3" key="1">
    <citation type="submission" date="2020-08" db="EMBL/GenBank/DDBJ databases">
        <title>Genomic Encyclopedia of Type Strains, Phase IV (KMG-IV): sequencing the most valuable type-strain genomes for metagenomic binning, comparative biology and taxonomic classification.</title>
        <authorList>
            <person name="Goeker M."/>
        </authorList>
    </citation>
    <scope>NUCLEOTIDE SEQUENCE [LARGE SCALE GENOMIC DNA]</scope>
    <source>
        <strain evidence="2 3">DSM 2163</strain>
    </source>
</reference>
<organism evidence="2 3">
    <name type="scientific">Methylorubrum rhodinum</name>
    <dbReference type="NCBI Taxonomy" id="29428"/>
    <lineage>
        <taxon>Bacteria</taxon>
        <taxon>Pseudomonadati</taxon>
        <taxon>Pseudomonadota</taxon>
        <taxon>Alphaproteobacteria</taxon>
        <taxon>Hyphomicrobiales</taxon>
        <taxon>Methylobacteriaceae</taxon>
        <taxon>Methylorubrum</taxon>
    </lineage>
</organism>
<dbReference type="EMBL" id="JACHOP010000023">
    <property type="protein sequence ID" value="MBB5759462.1"/>
    <property type="molecule type" value="Genomic_DNA"/>
</dbReference>
<feature type="compositionally biased region" description="Pro residues" evidence="1">
    <location>
        <begin position="71"/>
        <end position="80"/>
    </location>
</feature>
<gene>
    <name evidence="2" type="ORF">HNR00_004196</name>
</gene>
<dbReference type="AlphaFoldDB" id="A0A840ZMQ0"/>
<dbReference type="Proteomes" id="UP000583454">
    <property type="component" value="Unassembled WGS sequence"/>
</dbReference>
<feature type="compositionally biased region" description="Basic and acidic residues" evidence="1">
    <location>
        <begin position="40"/>
        <end position="50"/>
    </location>
</feature>
<evidence type="ECO:0000313" key="3">
    <source>
        <dbReference type="Proteomes" id="UP000583454"/>
    </source>
</evidence>
<evidence type="ECO:0000313" key="2">
    <source>
        <dbReference type="EMBL" id="MBB5759462.1"/>
    </source>
</evidence>
<proteinExistence type="predicted"/>
<protein>
    <submittedName>
        <fullName evidence="2">Uncharacterized protein</fullName>
    </submittedName>
</protein>